<organism evidence="7 8">
    <name type="scientific">Digitaria exilis</name>
    <dbReference type="NCBI Taxonomy" id="1010633"/>
    <lineage>
        <taxon>Eukaryota</taxon>
        <taxon>Viridiplantae</taxon>
        <taxon>Streptophyta</taxon>
        <taxon>Embryophyta</taxon>
        <taxon>Tracheophyta</taxon>
        <taxon>Spermatophyta</taxon>
        <taxon>Magnoliopsida</taxon>
        <taxon>Liliopsida</taxon>
        <taxon>Poales</taxon>
        <taxon>Poaceae</taxon>
        <taxon>PACMAD clade</taxon>
        <taxon>Panicoideae</taxon>
        <taxon>Panicodae</taxon>
        <taxon>Paniceae</taxon>
        <taxon>Anthephorinae</taxon>
        <taxon>Digitaria</taxon>
    </lineage>
</organism>
<evidence type="ECO:0000256" key="4">
    <source>
        <dbReference type="PROSITE-ProRule" id="PRU00455"/>
    </source>
</evidence>
<keyword evidence="8" id="KW-1185">Reference proteome</keyword>
<keyword evidence="2 4" id="KW-0863">Zinc-finger</keyword>
<comment type="caution">
    <text evidence="7">The sequence shown here is derived from an EMBL/GenBank/DDBJ whole genome shotgun (WGS) entry which is preliminary data.</text>
</comment>
<reference evidence="7" key="1">
    <citation type="submission" date="2020-07" db="EMBL/GenBank/DDBJ databases">
        <title>Genome sequence and genetic diversity analysis of an under-domesticated orphan crop, white fonio (Digitaria exilis).</title>
        <authorList>
            <person name="Bennetzen J.L."/>
            <person name="Chen S."/>
            <person name="Ma X."/>
            <person name="Wang X."/>
            <person name="Yssel A.E.J."/>
            <person name="Chaluvadi S.R."/>
            <person name="Johnson M."/>
            <person name="Gangashetty P."/>
            <person name="Hamidou F."/>
            <person name="Sanogo M.D."/>
            <person name="Zwaenepoel A."/>
            <person name="Wallace J."/>
            <person name="Van De Peer Y."/>
            <person name="Van Deynze A."/>
        </authorList>
    </citation>
    <scope>NUCLEOTIDE SEQUENCE</scope>
    <source>
        <tissue evidence="7">Leaves</tissue>
    </source>
</reference>
<dbReference type="PANTHER" id="PTHR10315">
    <property type="entry name" value="E3 UBIQUITIN PROTEIN LIGASE SIAH"/>
    <property type="match status" value="1"/>
</dbReference>
<dbReference type="PROSITE" id="PS51081">
    <property type="entry name" value="ZF_SIAH"/>
    <property type="match status" value="1"/>
</dbReference>
<keyword evidence="1" id="KW-0479">Metal-binding</keyword>
<evidence type="ECO:0000259" key="6">
    <source>
        <dbReference type="PROSITE" id="PS51081"/>
    </source>
</evidence>
<feature type="region of interest" description="Disordered" evidence="5">
    <location>
        <begin position="129"/>
        <end position="158"/>
    </location>
</feature>
<dbReference type="InterPro" id="IPR052088">
    <property type="entry name" value="E3_ubiquitin-ligase_SINA"/>
</dbReference>
<proteinExistence type="predicted"/>
<accession>A0A835FLZ1</accession>
<name>A0A835FLZ1_9POAL</name>
<dbReference type="AlphaFoldDB" id="A0A835FLZ1"/>
<dbReference type="Proteomes" id="UP000636709">
    <property type="component" value="Unassembled WGS sequence"/>
</dbReference>
<dbReference type="GO" id="GO:0008270">
    <property type="term" value="F:zinc ion binding"/>
    <property type="evidence" value="ECO:0007669"/>
    <property type="project" value="UniProtKB-KW"/>
</dbReference>
<feature type="region of interest" description="Disordered" evidence="5">
    <location>
        <begin position="1"/>
        <end position="20"/>
    </location>
</feature>
<dbReference type="UniPathway" id="UPA00143"/>
<protein>
    <recommendedName>
        <fullName evidence="6">SIAH-type domain-containing protein</fullName>
    </recommendedName>
</protein>
<dbReference type="OrthoDB" id="4788989at2759"/>
<evidence type="ECO:0000256" key="5">
    <source>
        <dbReference type="SAM" id="MobiDB-lite"/>
    </source>
</evidence>
<dbReference type="GO" id="GO:0061630">
    <property type="term" value="F:ubiquitin protein ligase activity"/>
    <property type="evidence" value="ECO:0007669"/>
    <property type="project" value="TreeGrafter"/>
</dbReference>
<evidence type="ECO:0000313" key="8">
    <source>
        <dbReference type="Proteomes" id="UP000636709"/>
    </source>
</evidence>
<dbReference type="GO" id="GO:0016567">
    <property type="term" value="P:protein ubiquitination"/>
    <property type="evidence" value="ECO:0007669"/>
    <property type="project" value="UniProtKB-UniPathway"/>
</dbReference>
<dbReference type="PANTHER" id="PTHR10315:SF83">
    <property type="entry name" value="RING-TYPE E3 UBIQUITIN TRANSFERASE"/>
    <property type="match status" value="1"/>
</dbReference>
<dbReference type="SUPFAM" id="SSF49599">
    <property type="entry name" value="TRAF domain-like"/>
    <property type="match status" value="1"/>
</dbReference>
<keyword evidence="3" id="KW-0862">Zinc</keyword>
<dbReference type="GO" id="GO:0005737">
    <property type="term" value="C:cytoplasm"/>
    <property type="evidence" value="ECO:0007669"/>
    <property type="project" value="TreeGrafter"/>
</dbReference>
<evidence type="ECO:0000313" key="7">
    <source>
        <dbReference type="EMBL" id="KAF8765997.1"/>
    </source>
</evidence>
<dbReference type="InterPro" id="IPR013083">
    <property type="entry name" value="Znf_RING/FYVE/PHD"/>
</dbReference>
<evidence type="ECO:0000256" key="3">
    <source>
        <dbReference type="ARBA" id="ARBA00022833"/>
    </source>
</evidence>
<feature type="domain" description="SIAH-type" evidence="6">
    <location>
        <begin position="90"/>
        <end position="148"/>
    </location>
</feature>
<dbReference type="EMBL" id="JACEFO010000522">
    <property type="protein sequence ID" value="KAF8765997.1"/>
    <property type="molecule type" value="Genomic_DNA"/>
</dbReference>
<dbReference type="Gene3D" id="3.30.40.10">
    <property type="entry name" value="Zinc/RING finger domain, C3HC4 (zinc finger)"/>
    <property type="match status" value="1"/>
</dbReference>
<evidence type="ECO:0000256" key="1">
    <source>
        <dbReference type="ARBA" id="ARBA00022723"/>
    </source>
</evidence>
<dbReference type="InterPro" id="IPR013010">
    <property type="entry name" value="Znf_SIAH"/>
</dbReference>
<evidence type="ECO:0000256" key="2">
    <source>
        <dbReference type="ARBA" id="ARBA00022771"/>
    </source>
</evidence>
<gene>
    <name evidence="7" type="ORF">HU200_007932</name>
</gene>
<sequence>MEAADKLDQDEGDNLVENGTSTVTVEPSVPLLLAPARAPHLPAQCIQGHVVCSPCREKVIAGAVKKCKACGVAVGSYQIRCRDMERVVESVRVACAHASHGCVARVTYYDRRRHGKACPYAPYGCPRLRRRRRGAPGPLVRRPPPRRRRPAVLEGGRR</sequence>